<evidence type="ECO:0000313" key="2">
    <source>
        <dbReference type="Proteomes" id="UP001550378"/>
    </source>
</evidence>
<dbReference type="RefSeq" id="WP_344420351.1">
    <property type="nucleotide sequence ID" value="NZ_BAAASF010000001.1"/>
</dbReference>
<dbReference type="EMBL" id="JBEXZR010000003">
    <property type="protein sequence ID" value="MEU0706908.1"/>
    <property type="molecule type" value="Genomic_DNA"/>
</dbReference>
<dbReference type="PANTHER" id="PTHR43845:SF1">
    <property type="entry name" value="BLR5969 PROTEIN"/>
    <property type="match status" value="1"/>
</dbReference>
<dbReference type="InterPro" id="IPR042099">
    <property type="entry name" value="ANL_N_sf"/>
</dbReference>
<dbReference type="Gene3D" id="3.30.300.30">
    <property type="match status" value="1"/>
</dbReference>
<dbReference type="Proteomes" id="UP001550378">
    <property type="component" value="Unassembled WGS sequence"/>
</dbReference>
<protein>
    <submittedName>
        <fullName evidence="1">Phenylacetate--CoA ligase family protein</fullName>
    </submittedName>
</protein>
<dbReference type="GeneID" id="300119918"/>
<dbReference type="InterPro" id="IPR045851">
    <property type="entry name" value="AMP-bd_C_sf"/>
</dbReference>
<comment type="caution">
    <text evidence="1">The sequence shown here is derived from an EMBL/GenBank/DDBJ whole genome shotgun (WGS) entry which is preliminary data.</text>
</comment>
<name>A0ABV2W166_9ACTN</name>
<proteinExistence type="predicted"/>
<evidence type="ECO:0000313" key="1">
    <source>
        <dbReference type="EMBL" id="MEU0706908.1"/>
    </source>
</evidence>
<accession>A0ABV2W166</accession>
<dbReference type="SUPFAM" id="SSF56801">
    <property type="entry name" value="Acetyl-CoA synthetase-like"/>
    <property type="match status" value="1"/>
</dbReference>
<sequence>MWLPTSEKYRAFLDRYLPLHSRYVAGELTEEEWREWAGQQLRRVVALAAQGSPFYARRLAGVDAAALTPEDLPRLPFTTKDDLRAAMHDILSRDLDEACFFYETTGTTGPATPCPRDQREVIASNAHVTEGWRNIFADVFGDRAPRVGVMGPTEVHSLGDTLGDVARNVGSAVAKIWPYSPVIGFPKALQLMRDLALDVVFCTPNVALSLAKAARAQGLDPRRDFAVKVFLVTGEMCTPDLARQIDQAWGARTYNALYGAQESLVIASACARGRLHLARPNYLTELVDPDTGADLGPYGTGELVITMLIDGIKPLIRYRTGDLVELAPNDCGCGIRGPVVRVVGRTRDRLVLGGRSFQAWQVERAVLDRIDHSFGYQVVIDRDEDGDDVLTVRLDLPGGPDPVRQAAHADRVAGALGVRCRVEFLDELDAVTTTGAFVSWKAARIHDRRTAVDHETAAARRLAGARGHRA</sequence>
<reference evidence="1 2" key="1">
    <citation type="submission" date="2024-06" db="EMBL/GenBank/DDBJ databases">
        <title>The Natural Products Discovery Center: Release of the First 8490 Sequenced Strains for Exploring Actinobacteria Biosynthetic Diversity.</title>
        <authorList>
            <person name="Kalkreuter E."/>
            <person name="Kautsar S.A."/>
            <person name="Yang D."/>
            <person name="Bader C.D."/>
            <person name="Teijaro C.N."/>
            <person name="Fluegel L."/>
            <person name="Davis C.M."/>
            <person name="Simpson J.R."/>
            <person name="Lauterbach L."/>
            <person name="Steele A.D."/>
            <person name="Gui C."/>
            <person name="Meng S."/>
            <person name="Li G."/>
            <person name="Viehrig K."/>
            <person name="Ye F."/>
            <person name="Su P."/>
            <person name="Kiefer A.F."/>
            <person name="Nichols A."/>
            <person name="Cepeda A.J."/>
            <person name="Yan W."/>
            <person name="Fan B."/>
            <person name="Jiang Y."/>
            <person name="Adhikari A."/>
            <person name="Zheng C.-J."/>
            <person name="Schuster L."/>
            <person name="Cowan T.M."/>
            <person name="Smanski M.J."/>
            <person name="Chevrette M.G."/>
            <person name="De Carvalho L.P.S."/>
            <person name="Shen B."/>
        </authorList>
    </citation>
    <scope>NUCLEOTIDE SEQUENCE [LARGE SCALE GENOMIC DNA]</scope>
    <source>
        <strain evidence="1 2">NPDC006337</strain>
    </source>
</reference>
<dbReference type="GO" id="GO:0016874">
    <property type="term" value="F:ligase activity"/>
    <property type="evidence" value="ECO:0007669"/>
    <property type="project" value="UniProtKB-KW"/>
</dbReference>
<dbReference type="Gene3D" id="3.40.50.12780">
    <property type="entry name" value="N-terminal domain of ligase-like"/>
    <property type="match status" value="1"/>
</dbReference>
<gene>
    <name evidence="1" type="ORF">ABZ508_05935</name>
</gene>
<keyword evidence="1" id="KW-0436">Ligase</keyword>
<organism evidence="1 2">
    <name type="scientific">Streptomyces lavendulocolor</name>
    <dbReference type="NCBI Taxonomy" id="67316"/>
    <lineage>
        <taxon>Bacteria</taxon>
        <taxon>Bacillati</taxon>
        <taxon>Actinomycetota</taxon>
        <taxon>Actinomycetes</taxon>
        <taxon>Kitasatosporales</taxon>
        <taxon>Streptomycetaceae</taxon>
        <taxon>Streptomyces</taxon>
    </lineage>
</organism>
<keyword evidence="2" id="KW-1185">Reference proteome</keyword>
<dbReference type="PANTHER" id="PTHR43845">
    <property type="entry name" value="BLR5969 PROTEIN"/>
    <property type="match status" value="1"/>
</dbReference>